<dbReference type="Pfam" id="PF11923">
    <property type="entry name" value="NFACT-C"/>
    <property type="match status" value="1"/>
</dbReference>
<feature type="region of interest" description="Disordered" evidence="6">
    <location>
        <begin position="736"/>
        <end position="756"/>
    </location>
</feature>
<feature type="compositionally biased region" description="Basic residues" evidence="6">
    <location>
        <begin position="695"/>
        <end position="711"/>
    </location>
</feature>
<dbReference type="GO" id="GO:0072344">
    <property type="term" value="P:rescue of stalled ribosome"/>
    <property type="evidence" value="ECO:0007669"/>
    <property type="project" value="TreeGrafter"/>
</dbReference>
<accession>A0A183IKJ0</accession>
<name>A0A183IKJ0_9BILA</name>
<evidence type="ECO:0000313" key="9">
    <source>
        <dbReference type="WBParaSite" id="SBAD_0000431701-mRNA-1"/>
    </source>
</evidence>
<dbReference type="InterPro" id="IPR008532">
    <property type="entry name" value="NFACT_RNA-bd"/>
</dbReference>
<dbReference type="GO" id="GO:1990112">
    <property type="term" value="C:RQC complex"/>
    <property type="evidence" value="ECO:0007669"/>
    <property type="project" value="TreeGrafter"/>
</dbReference>
<feature type="region of interest" description="Disordered" evidence="6">
    <location>
        <begin position="675"/>
        <end position="717"/>
    </location>
</feature>
<sequence length="918" mass="103684">LILRPDAKVFLLFESGCCIYKTEYEWPKNIIPSSFAMKLRKHMRQKRLESVSQLGLDRVINMQFGSNTFAAHVIVELYDRGNIILTDHEYTILNVLRPRTDADSDVKFIVRETYPLHLIRQVEEPSQNEEMIRRLLDDAKPNDNLRRVLISHVVYGPALLEHCFRQLGFSLNWSVKKYNDVFHDSGKICVAFQNAQQIFRQIRDSPCRGYIVYSEKQTASKETVQAYEEYHPYLFDQHKELGCVSTWDSFTAAVDEFYSKLETQKLDLKALQQEKTVLQKLDNIRSDHHRRLAELQQAQQMSTLKGRSIQENCEQIDSAILLMRTALANQLSWDEIQEQVEEAAEMGDPLAKKIVRLNLKESRFVMALKPSGFENEDEETCELLQVEIDVNLNAHQNACQYYQQKKFSALKESKTIEASKRALKCAEVKTKHALKDVAVKTNILKARRTMWFEKFLWFLSSDSYLVIGGRDAQQNEIIVKRYLREGDVYVHADIRGATSVIVKNHVAASKPIPPKTLNEAGTMAVCFSAAWDAKVLTSAWWVHSSQVSKSAPAGEYLTTGSFMIRGRKNYLTPSQLWLGFGILFRLDEESTMRHMEKLKESSEVVSEDTASVENVEKLPNEASDTIDEADEVSVDPAIIEFSDVCGSLNYLSMNPTPFIVGQSVKLPPQERISKADAGRKLPDGSKADETDAKNGKKKAQKAKQKKRRMKYKNQDEDERALRMSILKSAGCGDATKVNAKSSTLSNTTEKEETPSILVNDESLSPVTEKDWSEPTSDSVVTEVQETSTLSTEVLEAEAEPEENLLSSAEVVNDISALTGDPADDDAILFAVPVCGPYSAMSSYMFKVKLAPGSNKKGKATKTALGLFLQDRSCSQRLKDLLKAIHVEDLSRNIPGKVKLYAPQLTHFKGKDQRPNSKV</sequence>
<evidence type="ECO:0000259" key="8">
    <source>
        <dbReference type="Pfam" id="PF11923"/>
    </source>
</evidence>
<dbReference type="PANTHER" id="PTHR15239">
    <property type="entry name" value="NUCLEAR EXPORT MEDIATOR FACTOR NEMF"/>
    <property type="match status" value="1"/>
</dbReference>
<feature type="coiled-coil region" evidence="5">
    <location>
        <begin position="254"/>
        <end position="298"/>
    </location>
</feature>
<evidence type="ECO:0000259" key="7">
    <source>
        <dbReference type="Pfam" id="PF05670"/>
    </source>
</evidence>
<dbReference type="WBParaSite" id="SBAD_0000431701-mRNA-1">
    <property type="protein sequence ID" value="SBAD_0000431701-mRNA-1"/>
    <property type="gene ID" value="SBAD_0000431701"/>
</dbReference>
<proteinExistence type="inferred from homology"/>
<evidence type="ECO:0000256" key="1">
    <source>
        <dbReference type="ARBA" id="ARBA00004496"/>
    </source>
</evidence>
<dbReference type="GO" id="GO:0005737">
    <property type="term" value="C:cytoplasm"/>
    <property type="evidence" value="ECO:0007669"/>
    <property type="project" value="UniProtKB-SubCell"/>
</dbReference>
<dbReference type="Gene3D" id="2.30.310.10">
    <property type="entry name" value="ibrinogen binding protein from staphylococcus aureus domain"/>
    <property type="match status" value="1"/>
</dbReference>
<dbReference type="PANTHER" id="PTHR15239:SF6">
    <property type="entry name" value="RIBOSOME QUALITY CONTROL COMPLEX SUBUNIT NEMF"/>
    <property type="match status" value="1"/>
</dbReference>
<feature type="domain" description="NFACT protein C-terminal" evidence="8">
    <location>
        <begin position="809"/>
        <end position="899"/>
    </location>
</feature>
<dbReference type="InterPro" id="IPR021846">
    <property type="entry name" value="NFACT-C"/>
</dbReference>
<evidence type="ECO:0000256" key="5">
    <source>
        <dbReference type="SAM" id="Coils"/>
    </source>
</evidence>
<keyword evidence="4 5" id="KW-0175">Coiled coil</keyword>
<evidence type="ECO:0000256" key="4">
    <source>
        <dbReference type="ARBA" id="ARBA00023054"/>
    </source>
</evidence>
<dbReference type="AlphaFoldDB" id="A0A183IKJ0"/>
<dbReference type="Pfam" id="PF05670">
    <property type="entry name" value="NFACT-R_1"/>
    <property type="match status" value="1"/>
</dbReference>
<comment type="similarity">
    <text evidence="2">Belongs to the NEMF family.</text>
</comment>
<feature type="compositionally biased region" description="Polar residues" evidence="6">
    <location>
        <begin position="738"/>
        <end position="747"/>
    </location>
</feature>
<dbReference type="Pfam" id="PF05833">
    <property type="entry name" value="NFACT_N"/>
    <property type="match status" value="1"/>
</dbReference>
<comment type="subcellular location">
    <subcellularLocation>
        <location evidence="1">Cytoplasm</location>
    </subcellularLocation>
</comment>
<keyword evidence="3" id="KW-0963">Cytoplasm</keyword>
<organism evidence="9">
    <name type="scientific">Soboliphyme baturini</name>
    <dbReference type="NCBI Taxonomy" id="241478"/>
    <lineage>
        <taxon>Eukaryota</taxon>
        <taxon>Metazoa</taxon>
        <taxon>Ecdysozoa</taxon>
        <taxon>Nematoda</taxon>
        <taxon>Enoplea</taxon>
        <taxon>Dorylaimia</taxon>
        <taxon>Dioctophymatida</taxon>
        <taxon>Dioctophymatoidea</taxon>
        <taxon>Soboliphymatidae</taxon>
        <taxon>Soboliphyme</taxon>
    </lineage>
</organism>
<dbReference type="GO" id="GO:0043023">
    <property type="term" value="F:ribosomal large subunit binding"/>
    <property type="evidence" value="ECO:0007669"/>
    <property type="project" value="TreeGrafter"/>
</dbReference>
<evidence type="ECO:0000256" key="2">
    <source>
        <dbReference type="ARBA" id="ARBA00008318"/>
    </source>
</evidence>
<protein>
    <submittedName>
        <fullName evidence="9">NFACT-R_1 domain-containing protein</fullName>
    </submittedName>
</protein>
<dbReference type="InterPro" id="IPR051608">
    <property type="entry name" value="RQC_Subunit_NEMF"/>
</dbReference>
<feature type="compositionally biased region" description="Basic and acidic residues" evidence="6">
    <location>
        <begin position="675"/>
        <end position="694"/>
    </location>
</feature>
<dbReference type="GO" id="GO:0000049">
    <property type="term" value="F:tRNA binding"/>
    <property type="evidence" value="ECO:0007669"/>
    <property type="project" value="TreeGrafter"/>
</dbReference>
<reference evidence="9" key="1">
    <citation type="submission" date="2016-06" db="UniProtKB">
        <authorList>
            <consortium name="WormBaseParasite"/>
        </authorList>
    </citation>
    <scope>IDENTIFICATION</scope>
</reference>
<dbReference type="GO" id="GO:1990116">
    <property type="term" value="P:ribosome-associated ubiquitin-dependent protein catabolic process"/>
    <property type="evidence" value="ECO:0007669"/>
    <property type="project" value="TreeGrafter"/>
</dbReference>
<feature type="domain" description="NFACT RNA-binding" evidence="7">
    <location>
        <begin position="454"/>
        <end position="566"/>
    </location>
</feature>
<evidence type="ECO:0000256" key="3">
    <source>
        <dbReference type="ARBA" id="ARBA00022490"/>
    </source>
</evidence>
<evidence type="ECO:0000256" key="6">
    <source>
        <dbReference type="SAM" id="MobiDB-lite"/>
    </source>
</evidence>